<dbReference type="EMBL" id="JAIWYP010000004">
    <property type="protein sequence ID" value="KAH3838613.1"/>
    <property type="molecule type" value="Genomic_DNA"/>
</dbReference>
<sequence length="148" mass="16061">MNPTAKQKDRSSIFFLKVKGLSFSITKEGGCGGVGVGTGDGLVVSSKYQSNLIINKEVMNSHLRALEIIKEVKECDTARVKYLNGSKAAVIAAMKNVSFMALHDLPNSILGDLNDLCKEQGASQLASLKCDDHTRMSITIQWQNSGRQ</sequence>
<gene>
    <name evidence="1" type="ORF">DPMN_112022</name>
</gene>
<protein>
    <submittedName>
        <fullName evidence="1">Uncharacterized protein</fullName>
    </submittedName>
</protein>
<name>A0A9D4KEY1_DREPO</name>
<evidence type="ECO:0000313" key="1">
    <source>
        <dbReference type="EMBL" id="KAH3838613.1"/>
    </source>
</evidence>
<reference evidence="1" key="1">
    <citation type="journal article" date="2019" name="bioRxiv">
        <title>The Genome of the Zebra Mussel, Dreissena polymorpha: A Resource for Invasive Species Research.</title>
        <authorList>
            <person name="McCartney M.A."/>
            <person name="Auch B."/>
            <person name="Kono T."/>
            <person name="Mallez S."/>
            <person name="Zhang Y."/>
            <person name="Obille A."/>
            <person name="Becker A."/>
            <person name="Abrahante J.E."/>
            <person name="Garbe J."/>
            <person name="Badalamenti J.P."/>
            <person name="Herman A."/>
            <person name="Mangelson H."/>
            <person name="Liachko I."/>
            <person name="Sullivan S."/>
            <person name="Sone E.D."/>
            <person name="Koren S."/>
            <person name="Silverstein K.A.T."/>
            <person name="Beckman K.B."/>
            <person name="Gohl D.M."/>
        </authorList>
    </citation>
    <scope>NUCLEOTIDE SEQUENCE</scope>
    <source>
        <strain evidence="1">Duluth1</strain>
        <tissue evidence="1">Whole animal</tissue>
    </source>
</reference>
<proteinExistence type="predicted"/>
<reference evidence="1" key="2">
    <citation type="submission" date="2020-11" db="EMBL/GenBank/DDBJ databases">
        <authorList>
            <person name="McCartney M.A."/>
            <person name="Auch B."/>
            <person name="Kono T."/>
            <person name="Mallez S."/>
            <person name="Becker A."/>
            <person name="Gohl D.M."/>
            <person name="Silverstein K.A.T."/>
            <person name="Koren S."/>
            <person name="Bechman K.B."/>
            <person name="Herman A."/>
            <person name="Abrahante J.E."/>
            <person name="Garbe J."/>
        </authorList>
    </citation>
    <scope>NUCLEOTIDE SEQUENCE</scope>
    <source>
        <strain evidence="1">Duluth1</strain>
        <tissue evidence="1">Whole animal</tissue>
    </source>
</reference>
<comment type="caution">
    <text evidence="1">The sequence shown here is derived from an EMBL/GenBank/DDBJ whole genome shotgun (WGS) entry which is preliminary data.</text>
</comment>
<organism evidence="1 2">
    <name type="scientific">Dreissena polymorpha</name>
    <name type="common">Zebra mussel</name>
    <name type="synonym">Mytilus polymorpha</name>
    <dbReference type="NCBI Taxonomy" id="45954"/>
    <lineage>
        <taxon>Eukaryota</taxon>
        <taxon>Metazoa</taxon>
        <taxon>Spiralia</taxon>
        <taxon>Lophotrochozoa</taxon>
        <taxon>Mollusca</taxon>
        <taxon>Bivalvia</taxon>
        <taxon>Autobranchia</taxon>
        <taxon>Heteroconchia</taxon>
        <taxon>Euheterodonta</taxon>
        <taxon>Imparidentia</taxon>
        <taxon>Neoheterodontei</taxon>
        <taxon>Myida</taxon>
        <taxon>Dreissenoidea</taxon>
        <taxon>Dreissenidae</taxon>
        <taxon>Dreissena</taxon>
    </lineage>
</organism>
<evidence type="ECO:0000313" key="2">
    <source>
        <dbReference type="Proteomes" id="UP000828390"/>
    </source>
</evidence>
<accession>A0A9D4KEY1</accession>
<dbReference type="Proteomes" id="UP000828390">
    <property type="component" value="Unassembled WGS sequence"/>
</dbReference>
<keyword evidence="2" id="KW-1185">Reference proteome</keyword>
<dbReference type="AlphaFoldDB" id="A0A9D4KEY1"/>